<dbReference type="Proteomes" id="UP000054279">
    <property type="component" value="Unassembled WGS sequence"/>
</dbReference>
<dbReference type="AlphaFoldDB" id="A0A0C9UGC5"/>
<evidence type="ECO:0000313" key="2">
    <source>
        <dbReference type="Proteomes" id="UP000054279"/>
    </source>
</evidence>
<keyword evidence="2" id="KW-1185">Reference proteome</keyword>
<sequence>MSFPEYPGHKVYGQVANSSLTTPTAFLVHTLEEIIAFTFDHSTASHVDVCPGAPDLSLKLPDAHPYPILICSLTAAQQNLLLHHEVLATESGAAFFYPFAESIPQKFLHFTLTGIVLESDEQGINNRLIAKELCNILIKEVEFHKFVDKHCDFIAQIWNLDDNIQGFMHKSIPLHNVYLPATTIAPNVAEDPLKAVKKIKFRTTKGLGTLANPFLCNTCKSIDHPEASCAYAKLEGWPSKRPAPPPTCGGYSRGYSGNCGGGSRGGCGGYRGDRGRGTYHTTT</sequence>
<organism evidence="1 2">
    <name type="scientific">Sphaerobolus stellatus (strain SS14)</name>
    <dbReference type="NCBI Taxonomy" id="990650"/>
    <lineage>
        <taxon>Eukaryota</taxon>
        <taxon>Fungi</taxon>
        <taxon>Dikarya</taxon>
        <taxon>Basidiomycota</taxon>
        <taxon>Agaricomycotina</taxon>
        <taxon>Agaricomycetes</taxon>
        <taxon>Phallomycetidae</taxon>
        <taxon>Geastrales</taxon>
        <taxon>Sphaerobolaceae</taxon>
        <taxon>Sphaerobolus</taxon>
    </lineage>
</organism>
<gene>
    <name evidence="1" type="ORF">M422DRAFT_274994</name>
</gene>
<name>A0A0C9UGC5_SPHS4</name>
<dbReference type="EMBL" id="KN837509">
    <property type="protein sequence ID" value="KIJ24270.1"/>
    <property type="molecule type" value="Genomic_DNA"/>
</dbReference>
<evidence type="ECO:0000313" key="1">
    <source>
        <dbReference type="EMBL" id="KIJ24270.1"/>
    </source>
</evidence>
<reference evidence="1 2" key="1">
    <citation type="submission" date="2014-06" db="EMBL/GenBank/DDBJ databases">
        <title>Evolutionary Origins and Diversification of the Mycorrhizal Mutualists.</title>
        <authorList>
            <consortium name="DOE Joint Genome Institute"/>
            <consortium name="Mycorrhizal Genomics Consortium"/>
            <person name="Kohler A."/>
            <person name="Kuo A."/>
            <person name="Nagy L.G."/>
            <person name="Floudas D."/>
            <person name="Copeland A."/>
            <person name="Barry K.W."/>
            <person name="Cichocki N."/>
            <person name="Veneault-Fourrey C."/>
            <person name="LaButti K."/>
            <person name="Lindquist E.A."/>
            <person name="Lipzen A."/>
            <person name="Lundell T."/>
            <person name="Morin E."/>
            <person name="Murat C."/>
            <person name="Riley R."/>
            <person name="Ohm R."/>
            <person name="Sun H."/>
            <person name="Tunlid A."/>
            <person name="Henrissat B."/>
            <person name="Grigoriev I.V."/>
            <person name="Hibbett D.S."/>
            <person name="Martin F."/>
        </authorList>
    </citation>
    <scope>NUCLEOTIDE SEQUENCE [LARGE SCALE GENOMIC DNA]</scope>
    <source>
        <strain evidence="1 2">SS14</strain>
    </source>
</reference>
<accession>A0A0C9UGC5</accession>
<protein>
    <submittedName>
        <fullName evidence="1">Uncharacterized protein</fullName>
    </submittedName>
</protein>
<proteinExistence type="predicted"/>
<dbReference type="HOGENOM" id="CLU_981985_0_0_1"/>